<dbReference type="PROSITE" id="PS50022">
    <property type="entry name" value="FA58C_3"/>
    <property type="match status" value="1"/>
</dbReference>
<keyword evidence="8" id="KW-0472">Membrane</keyword>
<dbReference type="PROSITE" id="PS01286">
    <property type="entry name" value="FA58C_2"/>
    <property type="match status" value="1"/>
</dbReference>
<feature type="domain" description="F5/8 type C" evidence="12">
    <location>
        <begin position="1"/>
        <end position="57"/>
    </location>
</feature>
<protein>
    <submittedName>
        <fullName evidence="13">Discoidin domain-containing receptor 2</fullName>
    </submittedName>
</protein>
<comment type="caution">
    <text evidence="13">The sequence shown here is derived from an EMBL/GenBank/DDBJ whole genome shotgun (WGS) entry which is preliminary data.</text>
</comment>
<dbReference type="GO" id="GO:0005886">
    <property type="term" value="C:plasma membrane"/>
    <property type="evidence" value="ECO:0007669"/>
    <property type="project" value="UniProtKB-SubCell"/>
</dbReference>
<evidence type="ECO:0000313" key="14">
    <source>
        <dbReference type="Proteomes" id="UP001054945"/>
    </source>
</evidence>
<keyword evidence="3" id="KW-0812">Transmembrane</keyword>
<evidence type="ECO:0000256" key="4">
    <source>
        <dbReference type="ARBA" id="ARBA00022729"/>
    </source>
</evidence>
<keyword evidence="4" id="KW-0732">Signal</keyword>
<evidence type="ECO:0000256" key="9">
    <source>
        <dbReference type="ARBA" id="ARBA00023157"/>
    </source>
</evidence>
<keyword evidence="5" id="KW-0547">Nucleotide-binding</keyword>
<keyword evidence="14" id="KW-1185">Reference proteome</keyword>
<evidence type="ECO:0000313" key="13">
    <source>
        <dbReference type="EMBL" id="GIY97010.1"/>
    </source>
</evidence>
<evidence type="ECO:0000256" key="5">
    <source>
        <dbReference type="ARBA" id="ARBA00022741"/>
    </source>
</evidence>
<dbReference type="Gene3D" id="2.60.120.260">
    <property type="entry name" value="Galactose-binding domain-like"/>
    <property type="match status" value="1"/>
</dbReference>
<keyword evidence="6" id="KW-0067">ATP-binding</keyword>
<dbReference type="InterPro" id="IPR048525">
    <property type="entry name" value="DDR1-2_DS-like"/>
</dbReference>
<proteinExistence type="predicted"/>
<keyword evidence="7" id="KW-1133">Transmembrane helix</keyword>
<reference evidence="13 14" key="1">
    <citation type="submission" date="2021-06" db="EMBL/GenBank/DDBJ databases">
        <title>Caerostris extrusa draft genome.</title>
        <authorList>
            <person name="Kono N."/>
            <person name="Arakawa K."/>
        </authorList>
    </citation>
    <scope>NUCLEOTIDE SEQUENCE [LARGE SCALE GENOMIC DNA]</scope>
</reference>
<gene>
    <name evidence="13" type="primary">DDR2</name>
    <name evidence="13" type="ORF">CEXT_478201</name>
</gene>
<organism evidence="13 14">
    <name type="scientific">Caerostris extrusa</name>
    <name type="common">Bark spider</name>
    <name type="synonym">Caerostris bankana</name>
    <dbReference type="NCBI Taxonomy" id="172846"/>
    <lineage>
        <taxon>Eukaryota</taxon>
        <taxon>Metazoa</taxon>
        <taxon>Ecdysozoa</taxon>
        <taxon>Arthropoda</taxon>
        <taxon>Chelicerata</taxon>
        <taxon>Arachnida</taxon>
        <taxon>Araneae</taxon>
        <taxon>Araneomorphae</taxon>
        <taxon>Entelegynae</taxon>
        <taxon>Araneoidea</taxon>
        <taxon>Araneidae</taxon>
        <taxon>Caerostris</taxon>
    </lineage>
</organism>
<feature type="region of interest" description="Disordered" evidence="11">
    <location>
        <begin position="90"/>
        <end position="118"/>
    </location>
</feature>
<evidence type="ECO:0000256" key="3">
    <source>
        <dbReference type="ARBA" id="ARBA00022692"/>
    </source>
</evidence>
<evidence type="ECO:0000256" key="2">
    <source>
        <dbReference type="ARBA" id="ARBA00022475"/>
    </source>
</evidence>
<dbReference type="Pfam" id="PF21114">
    <property type="entry name" value="DDR1-2_DS-like"/>
    <property type="match status" value="1"/>
</dbReference>
<dbReference type="InterPro" id="IPR000421">
    <property type="entry name" value="FA58C"/>
</dbReference>
<keyword evidence="13" id="KW-0675">Receptor</keyword>
<feature type="compositionally biased region" description="Low complexity" evidence="11">
    <location>
        <begin position="103"/>
        <end position="118"/>
    </location>
</feature>
<keyword evidence="10" id="KW-0325">Glycoprotein</keyword>
<dbReference type="EMBL" id="BPLR01000727">
    <property type="protein sequence ID" value="GIY97010.1"/>
    <property type="molecule type" value="Genomic_DNA"/>
</dbReference>
<name>A0AAV4XS53_CAEEX</name>
<keyword evidence="9" id="KW-1015">Disulfide bond</keyword>
<dbReference type="InterPro" id="IPR008979">
    <property type="entry name" value="Galactose-bd-like_sf"/>
</dbReference>
<evidence type="ECO:0000256" key="1">
    <source>
        <dbReference type="ARBA" id="ARBA00004251"/>
    </source>
</evidence>
<evidence type="ECO:0000256" key="7">
    <source>
        <dbReference type="ARBA" id="ARBA00022989"/>
    </source>
</evidence>
<dbReference type="Proteomes" id="UP001054945">
    <property type="component" value="Unassembled WGS sequence"/>
</dbReference>
<comment type="subcellular location">
    <subcellularLocation>
        <location evidence="1">Cell membrane</location>
        <topology evidence="1">Single-pass type I membrane protein</topology>
    </subcellularLocation>
</comment>
<dbReference type="AlphaFoldDB" id="A0AAV4XS53"/>
<keyword evidence="2" id="KW-1003">Cell membrane</keyword>
<evidence type="ECO:0000256" key="10">
    <source>
        <dbReference type="ARBA" id="ARBA00023180"/>
    </source>
</evidence>
<evidence type="ECO:0000256" key="8">
    <source>
        <dbReference type="ARBA" id="ARBA00023136"/>
    </source>
</evidence>
<evidence type="ECO:0000256" key="6">
    <source>
        <dbReference type="ARBA" id="ARBA00022840"/>
    </source>
</evidence>
<sequence length="137" mass="15348">MWSAAKRSSFQIFKGNTNTYTSVKRIVDPPIIASKIRFVPYSVHPRTVCMRVELYGCVWNDGLVSYTMPQGERRGTDVDLADKIYDGIKDDSRLQGGSDSSPTVGRGVTTSRTTRTASGKQWFPKSSCYLLQENKID</sequence>
<dbReference type="Gene3D" id="2.60.120.1190">
    <property type="match status" value="1"/>
</dbReference>
<dbReference type="SUPFAM" id="SSF49785">
    <property type="entry name" value="Galactose-binding domain-like"/>
    <property type="match status" value="1"/>
</dbReference>
<evidence type="ECO:0000259" key="12">
    <source>
        <dbReference type="PROSITE" id="PS50022"/>
    </source>
</evidence>
<accession>A0AAV4XS53</accession>
<dbReference type="GO" id="GO:0005524">
    <property type="term" value="F:ATP binding"/>
    <property type="evidence" value="ECO:0007669"/>
    <property type="project" value="UniProtKB-KW"/>
</dbReference>
<evidence type="ECO:0000256" key="11">
    <source>
        <dbReference type="SAM" id="MobiDB-lite"/>
    </source>
</evidence>